<proteinExistence type="predicted"/>
<organism evidence="3 4">
    <name type="scientific">Aspergillus avenaceus</name>
    <dbReference type="NCBI Taxonomy" id="36643"/>
    <lineage>
        <taxon>Eukaryota</taxon>
        <taxon>Fungi</taxon>
        <taxon>Dikarya</taxon>
        <taxon>Ascomycota</taxon>
        <taxon>Pezizomycotina</taxon>
        <taxon>Eurotiomycetes</taxon>
        <taxon>Eurotiomycetidae</taxon>
        <taxon>Eurotiales</taxon>
        <taxon>Aspergillaceae</taxon>
        <taxon>Aspergillus</taxon>
        <taxon>Aspergillus subgen. Circumdati</taxon>
    </lineage>
</organism>
<evidence type="ECO:0000313" key="4">
    <source>
        <dbReference type="Proteomes" id="UP000325780"/>
    </source>
</evidence>
<evidence type="ECO:0000313" key="3">
    <source>
        <dbReference type="EMBL" id="KAE8146050.1"/>
    </source>
</evidence>
<gene>
    <name evidence="3" type="ORF">BDV25DRAFT_56692</name>
</gene>
<feature type="chain" id="PRO_5025069853" evidence="2">
    <location>
        <begin position="24"/>
        <end position="158"/>
    </location>
</feature>
<keyword evidence="2" id="KW-0732">Signal</keyword>
<feature type="compositionally biased region" description="Polar residues" evidence="1">
    <location>
        <begin position="132"/>
        <end position="143"/>
    </location>
</feature>
<dbReference type="EMBL" id="ML742290">
    <property type="protein sequence ID" value="KAE8146050.1"/>
    <property type="molecule type" value="Genomic_DNA"/>
</dbReference>
<accession>A0A5N6TIG8</accession>
<keyword evidence="4" id="KW-1185">Reference proteome</keyword>
<feature type="region of interest" description="Disordered" evidence="1">
    <location>
        <begin position="132"/>
        <end position="158"/>
    </location>
</feature>
<feature type="signal peptide" evidence="2">
    <location>
        <begin position="1"/>
        <end position="23"/>
    </location>
</feature>
<dbReference type="Proteomes" id="UP000325780">
    <property type="component" value="Unassembled WGS sequence"/>
</dbReference>
<reference evidence="3 4" key="1">
    <citation type="submission" date="2019-04" db="EMBL/GenBank/DDBJ databases">
        <title>Friends and foes A comparative genomics study of 23 Aspergillus species from section Flavi.</title>
        <authorList>
            <consortium name="DOE Joint Genome Institute"/>
            <person name="Kjaerbolling I."/>
            <person name="Vesth T."/>
            <person name="Frisvad J.C."/>
            <person name="Nybo J.L."/>
            <person name="Theobald S."/>
            <person name="Kildgaard S."/>
            <person name="Isbrandt T."/>
            <person name="Kuo A."/>
            <person name="Sato A."/>
            <person name="Lyhne E.K."/>
            <person name="Kogle M.E."/>
            <person name="Wiebenga A."/>
            <person name="Kun R.S."/>
            <person name="Lubbers R.J."/>
            <person name="Makela M.R."/>
            <person name="Barry K."/>
            <person name="Chovatia M."/>
            <person name="Clum A."/>
            <person name="Daum C."/>
            <person name="Haridas S."/>
            <person name="He G."/>
            <person name="LaButti K."/>
            <person name="Lipzen A."/>
            <person name="Mondo S."/>
            <person name="Riley R."/>
            <person name="Salamov A."/>
            <person name="Simmons B.A."/>
            <person name="Magnuson J.K."/>
            <person name="Henrissat B."/>
            <person name="Mortensen U.H."/>
            <person name="Larsen T.O."/>
            <person name="Devries R.P."/>
            <person name="Grigoriev I.V."/>
            <person name="Machida M."/>
            <person name="Baker S.E."/>
            <person name="Andersen M.R."/>
        </authorList>
    </citation>
    <scope>NUCLEOTIDE SEQUENCE [LARGE SCALE GENOMIC DNA]</scope>
    <source>
        <strain evidence="3 4">IBT 18842</strain>
    </source>
</reference>
<sequence length="158" mass="16603">MTNITILFTYLCMLMLYAQSGLAAYIPADAPVGSVKSVSTRRHLSASVNPTSLSAQPSLSLYSSLSFQPNPSARPSRSVRSQAFLAGHSFSAAPSGLAPARLSYHPSLSNAGPSRSASLSVPALPSLSVHSNVSQRQTVSVAQTRARPSVVPSHAHRF</sequence>
<name>A0A5N6TIG8_ASPAV</name>
<dbReference type="AlphaFoldDB" id="A0A5N6TIG8"/>
<protein>
    <submittedName>
        <fullName evidence="3">Uncharacterized protein</fullName>
    </submittedName>
</protein>
<evidence type="ECO:0000256" key="1">
    <source>
        <dbReference type="SAM" id="MobiDB-lite"/>
    </source>
</evidence>
<evidence type="ECO:0000256" key="2">
    <source>
        <dbReference type="SAM" id="SignalP"/>
    </source>
</evidence>